<gene>
    <name evidence="1" type="ORF">GCM10022278_22880</name>
</gene>
<comment type="caution">
    <text evidence="1">The sequence shown here is derived from an EMBL/GenBank/DDBJ whole genome shotgun (WGS) entry which is preliminary data.</text>
</comment>
<name>A0ABP7PF15_9GAMM</name>
<evidence type="ECO:0000313" key="1">
    <source>
        <dbReference type="EMBL" id="GAA3964533.1"/>
    </source>
</evidence>
<dbReference type="EMBL" id="BAABBO010000010">
    <property type="protein sequence ID" value="GAA3964533.1"/>
    <property type="molecule type" value="Genomic_DNA"/>
</dbReference>
<reference evidence="2" key="1">
    <citation type="journal article" date="2019" name="Int. J. Syst. Evol. Microbiol.">
        <title>The Global Catalogue of Microorganisms (GCM) 10K type strain sequencing project: providing services to taxonomists for standard genome sequencing and annotation.</title>
        <authorList>
            <consortium name="The Broad Institute Genomics Platform"/>
            <consortium name="The Broad Institute Genome Sequencing Center for Infectious Disease"/>
            <person name="Wu L."/>
            <person name="Ma J."/>
        </authorList>
    </citation>
    <scope>NUCLEOTIDE SEQUENCE [LARGE SCALE GENOMIC DNA]</scope>
    <source>
        <strain evidence="2">JCM 17555</strain>
    </source>
</reference>
<organism evidence="1 2">
    <name type="scientific">Allohahella marinimesophila</name>
    <dbReference type="NCBI Taxonomy" id="1054972"/>
    <lineage>
        <taxon>Bacteria</taxon>
        <taxon>Pseudomonadati</taxon>
        <taxon>Pseudomonadota</taxon>
        <taxon>Gammaproteobacteria</taxon>
        <taxon>Oceanospirillales</taxon>
        <taxon>Hahellaceae</taxon>
        <taxon>Allohahella</taxon>
    </lineage>
</organism>
<sequence>MVNTTGIKRVGQRLQNMLLTDHFPEFSRPPFSSQGDMRHWVSVSPWECLTLRLEAGPASHTPAPESTAVAAPFRA</sequence>
<proteinExistence type="predicted"/>
<accession>A0ABP7PF15</accession>
<keyword evidence="2" id="KW-1185">Reference proteome</keyword>
<evidence type="ECO:0000313" key="2">
    <source>
        <dbReference type="Proteomes" id="UP001501337"/>
    </source>
</evidence>
<protein>
    <submittedName>
        <fullName evidence="1">Uncharacterized protein</fullName>
    </submittedName>
</protein>
<dbReference type="Proteomes" id="UP001501337">
    <property type="component" value="Unassembled WGS sequence"/>
</dbReference>